<keyword evidence="2" id="KW-0326">Glycosidase</keyword>
<evidence type="ECO:0000313" key="2">
    <source>
        <dbReference type="EMBL" id="CUM85136.1"/>
    </source>
</evidence>
<dbReference type="PANTHER" id="PTHR34135">
    <property type="entry name" value="LYSOZYME"/>
    <property type="match status" value="1"/>
</dbReference>
<dbReference type="InterPro" id="IPR013783">
    <property type="entry name" value="Ig-like_fold"/>
</dbReference>
<dbReference type="GO" id="GO:0003796">
    <property type="term" value="F:lysozyme activity"/>
    <property type="evidence" value="ECO:0007669"/>
    <property type="project" value="UniProtKB-EC"/>
</dbReference>
<dbReference type="EMBL" id="JAAITB010000027">
    <property type="protein sequence ID" value="NSJ80252.1"/>
    <property type="molecule type" value="Genomic_DNA"/>
</dbReference>
<dbReference type="GO" id="GO:0016998">
    <property type="term" value="P:cell wall macromolecule catabolic process"/>
    <property type="evidence" value="ECO:0007669"/>
    <property type="project" value="InterPro"/>
</dbReference>
<evidence type="ECO:0000313" key="3">
    <source>
        <dbReference type="EMBL" id="CUQ17490.1"/>
    </source>
</evidence>
<dbReference type="InterPro" id="IPR017853">
    <property type="entry name" value="GH"/>
</dbReference>
<dbReference type="Pfam" id="PF01183">
    <property type="entry name" value="Glyco_hydro_25"/>
    <property type="match status" value="1"/>
</dbReference>
<evidence type="ECO:0000313" key="7">
    <source>
        <dbReference type="Proteomes" id="UP001644750"/>
    </source>
</evidence>
<dbReference type="Gene3D" id="2.60.40.10">
    <property type="entry name" value="Immunoglobulins"/>
    <property type="match status" value="1"/>
</dbReference>
<proteinExistence type="inferred from homology"/>
<accession>A0A173S591</accession>
<dbReference type="Proteomes" id="UP001644750">
    <property type="component" value="Unassembled WGS sequence"/>
</dbReference>
<gene>
    <name evidence="2" type="primary">lyc</name>
    <name evidence="3" type="synonym">lyc_2</name>
    <name evidence="2" type="ORF">ERS852425_01017</name>
    <name evidence="3" type="ORF">ERS852520_03281</name>
    <name evidence="4" type="ORF">G5A72_11790</name>
</gene>
<dbReference type="RefSeq" id="WP_008393274.1">
    <property type="nucleotide sequence ID" value="NC_021016.1"/>
</dbReference>
<reference evidence="5 6" key="1">
    <citation type="submission" date="2015-09" db="EMBL/GenBank/DDBJ databases">
        <authorList>
            <consortium name="Pathogen Informatics"/>
        </authorList>
    </citation>
    <scope>NUCLEOTIDE SEQUENCE [LARGE SCALE GENOMIC DNA]</scope>
    <source>
        <strain evidence="2 6">2789STDY5608868</strain>
        <strain evidence="3 5">2789STDY5834908</strain>
    </source>
</reference>
<dbReference type="Gene3D" id="3.20.20.80">
    <property type="entry name" value="Glycosidases"/>
    <property type="match status" value="1"/>
</dbReference>
<dbReference type="SUPFAM" id="SSF49265">
    <property type="entry name" value="Fibronectin type III"/>
    <property type="match status" value="1"/>
</dbReference>
<keyword evidence="2" id="KW-0378">Hydrolase</keyword>
<dbReference type="Proteomes" id="UP000095564">
    <property type="component" value="Unassembled WGS sequence"/>
</dbReference>
<dbReference type="CDD" id="cd06414">
    <property type="entry name" value="GH25_LytC-like"/>
    <property type="match status" value="1"/>
</dbReference>
<dbReference type="EC" id="3.2.1.17" evidence="2"/>
<evidence type="ECO:0000313" key="4">
    <source>
        <dbReference type="EMBL" id="NSJ80252.1"/>
    </source>
</evidence>
<dbReference type="EMBL" id="CYXT01000005">
    <property type="protein sequence ID" value="CUM85136.1"/>
    <property type="molecule type" value="Genomic_DNA"/>
</dbReference>
<dbReference type="PANTHER" id="PTHR34135:SF2">
    <property type="entry name" value="LYSOZYME"/>
    <property type="match status" value="1"/>
</dbReference>
<reference evidence="4 7" key="2">
    <citation type="journal article" date="2020" name="Cell Host Microbe">
        <title>Functional and Genomic Variation between Human-Derived Isolates of Lachnospiraceae Reveals Inter- and Intra-Species Diversity.</title>
        <authorList>
            <person name="Sorbara M.T."/>
            <person name="Littmann E.R."/>
            <person name="Fontana E."/>
            <person name="Moody T.U."/>
            <person name="Kohout C.E."/>
            <person name="Gjonbalaj M."/>
            <person name="Eaton V."/>
            <person name="Seok R."/>
            <person name="Leiner I.M."/>
            <person name="Pamer E.G."/>
        </authorList>
    </citation>
    <scope>NUCLEOTIDE SEQUENCE [LARGE SCALE GENOMIC DNA]</scope>
    <source>
        <strain evidence="4 7">MSK.14.57</strain>
    </source>
</reference>
<sequence length="348" mass="39430">MKMKRSEKLGMFTGLVVGVLLLLISVFMIFQTTCKVWGAEKPANATQQGIDVSSHQGKIDWEQVKNSALADYAIIRCGYGVNQTDKDDKYWDYNSSECERLGIPYGTYLYSGADTTAKAKSEAEHVVRLLQGKNLTYPIYYDMEADMLNQLSSTQIGNIAKTFLNTMESYGYKNVAVYSNKYLFETKLTASVFSDYPKWIAQHSNKCTYQGSYHMWQYSTQGVIPGISEKVDLNYKIGNWTYAGYSSAKKTVVVKPKATTIKSLRKSGKKAVKITYKKVSGVSGYQIYMSTKKKSGYKKIATLSSKKSSYTKGKLKKGKKYYFKVRTMKKVSGKYRYSSFSKVRSIKR</sequence>
<dbReference type="EMBL" id="CZAU01000048">
    <property type="protein sequence ID" value="CUQ17490.1"/>
    <property type="molecule type" value="Genomic_DNA"/>
</dbReference>
<dbReference type="PROSITE" id="PS51904">
    <property type="entry name" value="GLYCOSYL_HYDROL_F25_2"/>
    <property type="match status" value="1"/>
</dbReference>
<dbReference type="OrthoDB" id="9783374at2"/>
<protein>
    <submittedName>
        <fullName evidence="2">Autolytic lysozyme</fullName>
        <ecNumber evidence="2">3.2.1.17</ecNumber>
    </submittedName>
    <submittedName>
        <fullName evidence="4">Lyzozyme M1 (1,4-beta-N-acetylmuramidase)</fullName>
    </submittedName>
</protein>
<name>A0A173S591_ANAHA</name>
<dbReference type="InterPro" id="IPR002053">
    <property type="entry name" value="Glyco_hydro_25"/>
</dbReference>
<dbReference type="GO" id="GO:0009253">
    <property type="term" value="P:peptidoglycan catabolic process"/>
    <property type="evidence" value="ECO:0007669"/>
    <property type="project" value="InterPro"/>
</dbReference>
<dbReference type="InterPro" id="IPR036116">
    <property type="entry name" value="FN3_sf"/>
</dbReference>
<dbReference type="Proteomes" id="UP000095598">
    <property type="component" value="Unassembled WGS sequence"/>
</dbReference>
<comment type="similarity">
    <text evidence="1">Belongs to the glycosyl hydrolase 25 family.</text>
</comment>
<keyword evidence="7" id="KW-1185">Reference proteome</keyword>
<evidence type="ECO:0000313" key="6">
    <source>
        <dbReference type="Proteomes" id="UP000095598"/>
    </source>
</evidence>
<reference evidence="4" key="3">
    <citation type="submission" date="2020-02" db="EMBL/GenBank/DDBJ databases">
        <authorList>
            <person name="Littmann E."/>
            <person name="Sorbara M."/>
        </authorList>
    </citation>
    <scope>NUCLEOTIDE SEQUENCE</scope>
    <source>
        <strain evidence="4">MSK.14.57</strain>
    </source>
</reference>
<dbReference type="AlphaFoldDB" id="A0A173S591"/>
<dbReference type="GO" id="GO:0016052">
    <property type="term" value="P:carbohydrate catabolic process"/>
    <property type="evidence" value="ECO:0007669"/>
    <property type="project" value="TreeGrafter"/>
</dbReference>
<organism evidence="2 6">
    <name type="scientific">Anaerostipes hadrus</name>
    <dbReference type="NCBI Taxonomy" id="649756"/>
    <lineage>
        <taxon>Bacteria</taxon>
        <taxon>Bacillati</taxon>
        <taxon>Bacillota</taxon>
        <taxon>Clostridia</taxon>
        <taxon>Lachnospirales</taxon>
        <taxon>Lachnospiraceae</taxon>
        <taxon>Anaerostipes</taxon>
    </lineage>
</organism>
<evidence type="ECO:0000313" key="5">
    <source>
        <dbReference type="Proteomes" id="UP000095564"/>
    </source>
</evidence>
<evidence type="ECO:0000256" key="1">
    <source>
        <dbReference type="ARBA" id="ARBA00010646"/>
    </source>
</evidence>
<dbReference type="SUPFAM" id="SSF51445">
    <property type="entry name" value="(Trans)glycosidases"/>
    <property type="match status" value="1"/>
</dbReference>